<dbReference type="EMBL" id="CAJNJA010042609">
    <property type="protein sequence ID" value="CAE7785526.1"/>
    <property type="molecule type" value="Genomic_DNA"/>
</dbReference>
<accession>A0A812YFP5</accession>
<organism evidence="3 4">
    <name type="scientific">Symbiodinium necroappetens</name>
    <dbReference type="NCBI Taxonomy" id="1628268"/>
    <lineage>
        <taxon>Eukaryota</taxon>
        <taxon>Sar</taxon>
        <taxon>Alveolata</taxon>
        <taxon>Dinophyceae</taxon>
        <taxon>Suessiales</taxon>
        <taxon>Symbiodiniaceae</taxon>
        <taxon>Symbiodinium</taxon>
    </lineage>
</organism>
<feature type="non-terminal residue" evidence="3">
    <location>
        <position position="216"/>
    </location>
</feature>
<dbReference type="GO" id="GO:0008270">
    <property type="term" value="F:zinc ion binding"/>
    <property type="evidence" value="ECO:0007669"/>
    <property type="project" value="UniProtKB-KW"/>
</dbReference>
<protein>
    <submittedName>
        <fullName evidence="3">Trim71 protein</fullName>
    </submittedName>
</protein>
<gene>
    <name evidence="3" type="primary">trim71</name>
    <name evidence="3" type="ORF">SNEC2469_LOCUS23044</name>
</gene>
<keyword evidence="1" id="KW-0677">Repeat</keyword>
<sequence>VWDTDFATKLYKGQMGGGSEPSQICFSPGGELVVAFRSGYVQLLSPDDYSPKGPPLRPPSFGFHPSGLAVVGERVFVSCSRNSMLHQFSLRDGSHLQQRKGGSHWELQEPSGMAVIEDRILAIADRGLHRVLLLDVESLDFHGQVPDPETWRSKAAPGALRKPNDVAVDAAGNLLVMDTQNERVAVYRQDGTLVASVMQGFFKDKGNTFSYLSCNH</sequence>
<feature type="non-terminal residue" evidence="3">
    <location>
        <position position="1"/>
    </location>
</feature>
<proteinExistence type="predicted"/>
<dbReference type="PANTHER" id="PTHR24104:SF25">
    <property type="entry name" value="PROTEIN LIN-41"/>
    <property type="match status" value="1"/>
</dbReference>
<dbReference type="InterPro" id="IPR011042">
    <property type="entry name" value="6-blade_b-propeller_TolB-like"/>
</dbReference>
<dbReference type="Proteomes" id="UP000601435">
    <property type="component" value="Unassembled WGS sequence"/>
</dbReference>
<dbReference type="AlphaFoldDB" id="A0A812YFP5"/>
<evidence type="ECO:0000256" key="2">
    <source>
        <dbReference type="PROSITE-ProRule" id="PRU00504"/>
    </source>
</evidence>
<dbReference type="SUPFAM" id="SSF101898">
    <property type="entry name" value="NHL repeat"/>
    <property type="match status" value="1"/>
</dbReference>
<feature type="repeat" description="NHL" evidence="2">
    <location>
        <begin position="155"/>
        <end position="190"/>
    </location>
</feature>
<dbReference type="InterPro" id="IPR001258">
    <property type="entry name" value="NHL_repeat"/>
</dbReference>
<name>A0A812YFP5_9DINO</name>
<dbReference type="InterPro" id="IPR050952">
    <property type="entry name" value="TRIM-NHL_E3_ligases"/>
</dbReference>
<evidence type="ECO:0000256" key="1">
    <source>
        <dbReference type="ARBA" id="ARBA00022737"/>
    </source>
</evidence>
<comment type="caution">
    <text evidence="3">The sequence shown here is derived from an EMBL/GenBank/DDBJ whole genome shotgun (WGS) entry which is preliminary data.</text>
</comment>
<dbReference type="PANTHER" id="PTHR24104">
    <property type="entry name" value="E3 UBIQUITIN-PROTEIN LIGASE NHLRC1-RELATED"/>
    <property type="match status" value="1"/>
</dbReference>
<evidence type="ECO:0000313" key="3">
    <source>
        <dbReference type="EMBL" id="CAE7785526.1"/>
    </source>
</evidence>
<dbReference type="Gene3D" id="2.120.10.30">
    <property type="entry name" value="TolB, C-terminal domain"/>
    <property type="match status" value="1"/>
</dbReference>
<evidence type="ECO:0000313" key="4">
    <source>
        <dbReference type="Proteomes" id="UP000601435"/>
    </source>
</evidence>
<keyword evidence="4" id="KW-1185">Reference proteome</keyword>
<dbReference type="OrthoDB" id="342730at2759"/>
<reference evidence="3" key="1">
    <citation type="submission" date="2021-02" db="EMBL/GenBank/DDBJ databases">
        <authorList>
            <person name="Dougan E. K."/>
            <person name="Rhodes N."/>
            <person name="Thang M."/>
            <person name="Chan C."/>
        </authorList>
    </citation>
    <scope>NUCLEOTIDE SEQUENCE</scope>
</reference>
<dbReference type="PROSITE" id="PS51125">
    <property type="entry name" value="NHL"/>
    <property type="match status" value="1"/>
</dbReference>